<dbReference type="AlphaFoldDB" id="A0A0K2TA48"/>
<organism evidence="1">
    <name type="scientific">Lepeophtheirus salmonis</name>
    <name type="common">Salmon louse</name>
    <name type="synonym">Caligus salmonis</name>
    <dbReference type="NCBI Taxonomy" id="72036"/>
    <lineage>
        <taxon>Eukaryota</taxon>
        <taxon>Metazoa</taxon>
        <taxon>Ecdysozoa</taxon>
        <taxon>Arthropoda</taxon>
        <taxon>Crustacea</taxon>
        <taxon>Multicrustacea</taxon>
        <taxon>Hexanauplia</taxon>
        <taxon>Copepoda</taxon>
        <taxon>Siphonostomatoida</taxon>
        <taxon>Caligidae</taxon>
        <taxon>Lepeophtheirus</taxon>
    </lineage>
</organism>
<accession>A0A0K2TA48</accession>
<protein>
    <submittedName>
        <fullName evidence="1">Uncharacterized protein</fullName>
    </submittedName>
</protein>
<reference evidence="1" key="1">
    <citation type="submission" date="2014-05" db="EMBL/GenBank/DDBJ databases">
        <authorList>
            <person name="Chronopoulou M."/>
        </authorList>
    </citation>
    <scope>NUCLEOTIDE SEQUENCE</scope>
    <source>
        <tissue evidence="1">Whole organism</tissue>
    </source>
</reference>
<evidence type="ECO:0000313" key="1">
    <source>
        <dbReference type="EMBL" id="CDW22959.1"/>
    </source>
</evidence>
<sequence>MLIVDTLHRDSGAEVILTTSRLQCTSQNAKRMIANNIFYLPHV</sequence>
<name>A0A0K2TA48_LEPSM</name>
<dbReference type="EMBL" id="HACA01005598">
    <property type="protein sequence ID" value="CDW22959.1"/>
    <property type="molecule type" value="Transcribed_RNA"/>
</dbReference>
<proteinExistence type="predicted"/>